<name>A0A5C6M455_9PLAN</name>
<comment type="caution">
    <text evidence="1">The sequence shown here is derived from an EMBL/GenBank/DDBJ whole genome shotgun (WGS) entry which is preliminary data.</text>
</comment>
<protein>
    <submittedName>
        <fullName evidence="1">Uncharacterized protein</fullName>
    </submittedName>
</protein>
<dbReference type="AlphaFoldDB" id="A0A5C6M455"/>
<sequence>MYQEILGTIVEPITIHTLGGQSTITIYNQDFMVIVNASGNSYHVDEALFNTVYQRYQQLPTEDRVRAGQYTHPLWEDCPNLISPPYIAAVINHFTI</sequence>
<evidence type="ECO:0000313" key="2">
    <source>
        <dbReference type="Proteomes" id="UP000321083"/>
    </source>
</evidence>
<reference evidence="1 2" key="2">
    <citation type="submission" date="2019-08" db="EMBL/GenBank/DDBJ databases">
        <authorList>
            <person name="Henke P."/>
        </authorList>
    </citation>
    <scope>NUCLEOTIDE SEQUENCE [LARGE SCALE GENOMIC DNA]</scope>
    <source>
        <strain evidence="1">Phe10_nw2017</strain>
    </source>
</reference>
<proteinExistence type="predicted"/>
<gene>
    <name evidence="1" type="ORF">E3A20_15240</name>
</gene>
<accession>A0A5C6M455</accession>
<organism evidence="1 2">
    <name type="scientific">Planctomyces bekefii</name>
    <dbReference type="NCBI Taxonomy" id="1653850"/>
    <lineage>
        <taxon>Bacteria</taxon>
        <taxon>Pseudomonadati</taxon>
        <taxon>Planctomycetota</taxon>
        <taxon>Planctomycetia</taxon>
        <taxon>Planctomycetales</taxon>
        <taxon>Planctomycetaceae</taxon>
        <taxon>Planctomyces</taxon>
    </lineage>
</organism>
<dbReference type="EMBL" id="SRHE01000303">
    <property type="protein sequence ID" value="TWW09348.1"/>
    <property type="molecule type" value="Genomic_DNA"/>
</dbReference>
<keyword evidence="2" id="KW-1185">Reference proteome</keyword>
<evidence type="ECO:0000313" key="1">
    <source>
        <dbReference type="EMBL" id="TWW09348.1"/>
    </source>
</evidence>
<dbReference type="Proteomes" id="UP000321083">
    <property type="component" value="Unassembled WGS sequence"/>
</dbReference>
<reference evidence="1 2" key="1">
    <citation type="submission" date="2019-08" db="EMBL/GenBank/DDBJ databases">
        <title>100 year-old enigma solved: identification of Planctomyces bekefii, the type genus and species of the phylum Planctomycetes.</title>
        <authorList>
            <person name="Svetlana D.N."/>
            <person name="Overmann J."/>
        </authorList>
    </citation>
    <scope>NUCLEOTIDE SEQUENCE [LARGE SCALE GENOMIC DNA]</scope>
    <source>
        <strain evidence="1">Phe10_nw2017</strain>
    </source>
</reference>